<keyword evidence="2" id="KW-1185">Reference proteome</keyword>
<dbReference type="HOGENOM" id="CLU_2932711_0_0_5"/>
<protein>
    <submittedName>
        <fullName evidence="1">Uncharacterized protein</fullName>
    </submittedName>
</protein>
<dbReference type="EMBL" id="CP008941">
    <property type="protein sequence ID" value="AIK95933.1"/>
    <property type="molecule type" value="Genomic_DNA"/>
</dbReference>
<evidence type="ECO:0000313" key="2">
    <source>
        <dbReference type="Proteomes" id="UP000028926"/>
    </source>
</evidence>
<accession>A0A077AWD0</accession>
<name>A0A077AWD0_9PROT</name>
<reference evidence="1 2" key="1">
    <citation type="submission" date="2014-07" db="EMBL/GenBank/DDBJ databases">
        <title>Comparative genomic insights into amoeba endosymbionts belonging to the families of Holosporaceae and Candidatus Midichloriaceae within Rickettsiales.</title>
        <authorList>
            <person name="Wang Z."/>
            <person name="Wu M."/>
        </authorList>
    </citation>
    <scope>NUCLEOTIDE SEQUENCE [LARGE SCALE GENOMIC DNA]</scope>
    <source>
        <strain evidence="1">PRA3</strain>
    </source>
</reference>
<evidence type="ECO:0000313" key="1">
    <source>
        <dbReference type="EMBL" id="AIK95933.1"/>
    </source>
</evidence>
<dbReference type="Proteomes" id="UP000028926">
    <property type="component" value="Chromosome"/>
</dbReference>
<proteinExistence type="predicted"/>
<dbReference type="KEGG" id="paca:ID47_03050"/>
<sequence length="60" mass="7258">MYLNYRKHPKAHEREIAWKFHRLQKKKPAIGSFKEANEKERYLPYYKERVNLLQAGAAVL</sequence>
<gene>
    <name evidence="1" type="ORF">ID47_03050</name>
</gene>
<organism evidence="1 2">
    <name type="scientific">Candidatus Odyssella acanthamoebae</name>
    <dbReference type="NCBI Taxonomy" id="91604"/>
    <lineage>
        <taxon>Bacteria</taxon>
        <taxon>Pseudomonadati</taxon>
        <taxon>Pseudomonadota</taxon>
        <taxon>Alphaproteobacteria</taxon>
        <taxon>Holosporales</taxon>
        <taxon>Candidatus Paracaedibacteraceae</taxon>
        <taxon>Candidatus Odyssella</taxon>
    </lineage>
</organism>
<dbReference type="AlphaFoldDB" id="A0A077AWD0"/>
<dbReference type="STRING" id="91604.ID47_03050"/>